<organism evidence="2 3">
    <name type="scientific">Pannus brasiliensis CCIBt3594</name>
    <dbReference type="NCBI Taxonomy" id="1427578"/>
    <lineage>
        <taxon>Bacteria</taxon>
        <taxon>Bacillati</taxon>
        <taxon>Cyanobacteriota</taxon>
        <taxon>Cyanophyceae</taxon>
        <taxon>Oscillatoriophycideae</taxon>
        <taxon>Chroococcales</taxon>
        <taxon>Microcystaceae</taxon>
        <taxon>Pannus</taxon>
    </lineage>
</organism>
<dbReference type="RefSeq" id="WP_332863517.1">
    <property type="nucleotide sequence ID" value="NZ_JBAFSM010000003.1"/>
</dbReference>
<feature type="region of interest" description="Disordered" evidence="1">
    <location>
        <begin position="209"/>
        <end position="230"/>
    </location>
</feature>
<gene>
    <name evidence="2" type="ORF">V0288_02970</name>
</gene>
<evidence type="ECO:0000256" key="1">
    <source>
        <dbReference type="SAM" id="MobiDB-lite"/>
    </source>
</evidence>
<name>A0AAW9QLN7_9CHRO</name>
<feature type="compositionally biased region" description="Basic and acidic residues" evidence="1">
    <location>
        <begin position="218"/>
        <end position="230"/>
    </location>
</feature>
<dbReference type="Proteomes" id="UP001328733">
    <property type="component" value="Unassembled WGS sequence"/>
</dbReference>
<evidence type="ECO:0000313" key="2">
    <source>
        <dbReference type="EMBL" id="MEG3436069.1"/>
    </source>
</evidence>
<dbReference type="InterPro" id="IPR018971">
    <property type="entry name" value="DUF1997"/>
</dbReference>
<protein>
    <submittedName>
        <fullName evidence="2">DUF1997 domain-containing protein</fullName>
    </submittedName>
</protein>
<reference evidence="2 3" key="1">
    <citation type="submission" date="2024-01" db="EMBL/GenBank/DDBJ databases">
        <title>Genomic insights into the taxonomy and metabolism of the cyanobacterium Pannus brasiliensis CCIBt3594.</title>
        <authorList>
            <person name="Machado M."/>
            <person name="Botero N.B."/>
            <person name="Andreote A.P.D."/>
            <person name="Feitosa A.M.T."/>
            <person name="Popin R."/>
            <person name="Sivonen K."/>
            <person name="Fiore M.F."/>
        </authorList>
    </citation>
    <scope>NUCLEOTIDE SEQUENCE [LARGE SCALE GENOMIC DNA]</scope>
    <source>
        <strain evidence="2 3">CCIBt3594</strain>
    </source>
</reference>
<dbReference type="Pfam" id="PF09366">
    <property type="entry name" value="DUF1997"/>
    <property type="match status" value="1"/>
</dbReference>
<proteinExistence type="predicted"/>
<dbReference type="EMBL" id="JBAFSM010000003">
    <property type="protein sequence ID" value="MEG3436069.1"/>
    <property type="molecule type" value="Genomic_DNA"/>
</dbReference>
<comment type="caution">
    <text evidence="2">The sequence shown here is derived from an EMBL/GenBank/DDBJ whole genome shotgun (WGS) entry which is preliminary data.</text>
</comment>
<keyword evidence="3" id="KW-1185">Reference proteome</keyword>
<accession>A0AAW9QLN7</accession>
<dbReference type="AlphaFoldDB" id="A0AAW9QLN7"/>
<evidence type="ECO:0000313" key="3">
    <source>
        <dbReference type="Proteomes" id="UP001328733"/>
    </source>
</evidence>
<sequence length="230" mass="26609">MQCPPIDPRSREPVENALENQVLRFHTDFAGTMEMYGDRETVARYLDAHEGWFCRCAEPMKTIPFGENGYVMTIGRYGAFGYEVEPRMAVVLDPPVDGVYYTRSVPIPDEPFLGYWVDYEAVMRLQEISADEIREEVHLIFQEHGREIPNAITSVTWELHMDVAVKFPKFIYKISRSILQKTGDSLLARIVRQVSPRLTYKVQQDFHTGHDLPFPPDSGRRLDRIDRPAD</sequence>